<name>A0A6M3IWP8_9ZZZZ</name>
<proteinExistence type="predicted"/>
<reference evidence="1" key="1">
    <citation type="submission" date="2020-03" db="EMBL/GenBank/DDBJ databases">
        <title>The deep terrestrial virosphere.</title>
        <authorList>
            <person name="Holmfeldt K."/>
            <person name="Nilsson E."/>
            <person name="Simone D."/>
            <person name="Lopez-Fernandez M."/>
            <person name="Wu X."/>
            <person name="de Brujin I."/>
            <person name="Lundin D."/>
            <person name="Andersson A."/>
            <person name="Bertilsson S."/>
            <person name="Dopson M."/>
        </authorList>
    </citation>
    <scope>NUCLEOTIDE SEQUENCE</scope>
    <source>
        <strain evidence="1">MM415B00827</strain>
    </source>
</reference>
<dbReference type="InterPro" id="IPR014729">
    <property type="entry name" value="Rossmann-like_a/b/a_fold"/>
</dbReference>
<accession>A0A6M3IWP8</accession>
<evidence type="ECO:0000313" key="1">
    <source>
        <dbReference type="EMBL" id="QJA62056.1"/>
    </source>
</evidence>
<organism evidence="1">
    <name type="scientific">viral metagenome</name>
    <dbReference type="NCBI Taxonomy" id="1070528"/>
    <lineage>
        <taxon>unclassified sequences</taxon>
        <taxon>metagenomes</taxon>
        <taxon>organismal metagenomes</taxon>
    </lineage>
</organism>
<dbReference type="EMBL" id="MT141461">
    <property type="protein sequence ID" value="QJA62056.1"/>
    <property type="molecule type" value="Genomic_DNA"/>
</dbReference>
<dbReference type="AlphaFoldDB" id="A0A6M3IWP8"/>
<protein>
    <submittedName>
        <fullName evidence="1">Uncharacterized protein</fullName>
    </submittedName>
</protein>
<sequence>MINQEHHADTILLHTPTYSEHPDADRFRNQFADLLKLPVTIQADGRNIWQLMDNEHCLPSERIPFCSRILKTEQAIKFYKTMTEDFIVYFGYDGKEWRRAQRSMARLAHIGVKTAFPLLKTGWEDKLIKEFIRDTLKVCLPETYLYLNHNNCLPCFKGGKQHFYQIWKHYSEYYEKAEKAEYNIGHTVFKDKSLEQLRHEWESQIPMFKDEDDLRPCMCAL</sequence>
<gene>
    <name evidence="1" type="ORF">MM415B00827_0002</name>
</gene>
<dbReference type="Gene3D" id="3.40.50.620">
    <property type="entry name" value="HUPs"/>
    <property type="match status" value="1"/>
</dbReference>